<proteinExistence type="predicted"/>
<reference evidence="3" key="1">
    <citation type="journal article" date="2005" name="Environ. Microbiol.">
        <title>Lateral gene transfer and phylogenetic assignment of environmental fosmid clones.</title>
        <authorList>
            <person name="Nesbo C.L."/>
            <person name="Boucher Y."/>
            <person name="Dlutek M."/>
            <person name="Doolittle F.W."/>
        </authorList>
    </citation>
    <scope>NUCLEOTIDE SEQUENCE</scope>
</reference>
<feature type="chain" id="PRO_5012384362" description="Calcium/calmodulin-dependent protein kinase II association-domain domain-containing protein" evidence="1">
    <location>
        <begin position="16"/>
        <end position="154"/>
    </location>
</feature>
<accession>Q2Z004</accession>
<organism evidence="3">
    <name type="scientific">uncultured Aminicenantes bacterium</name>
    <dbReference type="NCBI Taxonomy" id="174294"/>
    <lineage>
        <taxon>Bacteria</taxon>
        <taxon>Candidatus Aminicenantota</taxon>
        <taxon>environmental samples</taxon>
    </lineage>
</organism>
<dbReference type="AlphaFoldDB" id="Q2Z004"/>
<dbReference type="EMBL" id="AJ937765">
    <property type="protein sequence ID" value="CAI78561.1"/>
    <property type="molecule type" value="Genomic_DNA"/>
</dbReference>
<dbReference type="InterPro" id="IPR032710">
    <property type="entry name" value="NTF2-like_dom_sf"/>
</dbReference>
<dbReference type="SUPFAM" id="SSF54427">
    <property type="entry name" value="NTF2-like"/>
    <property type="match status" value="1"/>
</dbReference>
<evidence type="ECO:0000259" key="2">
    <source>
        <dbReference type="Pfam" id="PF08332"/>
    </source>
</evidence>
<protein>
    <recommendedName>
        <fullName evidence="2">Calcium/calmodulin-dependent protein kinase II association-domain domain-containing protein</fullName>
    </recommendedName>
</protein>
<evidence type="ECO:0000256" key="1">
    <source>
        <dbReference type="SAM" id="SignalP"/>
    </source>
</evidence>
<dbReference type="GO" id="GO:0005516">
    <property type="term" value="F:calmodulin binding"/>
    <property type="evidence" value="ECO:0007669"/>
    <property type="project" value="InterPro"/>
</dbReference>
<feature type="signal peptide" evidence="1">
    <location>
        <begin position="1"/>
        <end position="15"/>
    </location>
</feature>
<feature type="domain" description="Calcium/calmodulin-dependent protein kinase II association-domain" evidence="2">
    <location>
        <begin position="31"/>
        <end position="147"/>
    </location>
</feature>
<sequence>MLTALLLLTVLPAFALIESAQSANPTDDPTAEIIAIEKAMLDRWGTGDTFSFIELAAPEITYFDPSLEKRLDGREAFEKLLAPLKGTFRIPRYEIIDPKVQVYGETAVLSYNMVDYDEKEINASRMNVTEVYARRHGRWALVHSHFSVTKPQIK</sequence>
<dbReference type="InterPro" id="IPR013543">
    <property type="entry name" value="Ca/CaM-dep_prot_kinase-assoc"/>
</dbReference>
<dbReference type="Gene3D" id="3.10.450.50">
    <property type="match status" value="1"/>
</dbReference>
<dbReference type="Pfam" id="PF08332">
    <property type="entry name" value="CaMKII_AD"/>
    <property type="match status" value="1"/>
</dbReference>
<dbReference type="GO" id="GO:0004683">
    <property type="term" value="F:calcium/calmodulin-dependent protein kinase activity"/>
    <property type="evidence" value="ECO:0007669"/>
    <property type="project" value="InterPro"/>
</dbReference>
<evidence type="ECO:0000313" key="3">
    <source>
        <dbReference type="EMBL" id="CAI78561.1"/>
    </source>
</evidence>
<keyword evidence="1" id="KW-0732">Signal</keyword>
<name>Q2Z004_9BACT</name>